<sequence length="284" mass="30676">MKIAFIGTGVMGSAMVKNLLKAGFTVNVYNRTASKAQALTSYGANFCASIKDCVEAVDVVITIVGYPKNVESCYKEIFSHAKEGTVLIDMTTSSPALANTIYKTAQAAKMFALDAPVSGGDIGAINGKLTIMVGGDENVYQQVLPIFQAMGTTINYIGQAGSGQHCKMANQIAIAGNIAGAMEAITYALKNKLDYDRVYQAISKGSAASFQLDYASKKIKTDDYKPGFFIKHFIKDMKIAKAEADRQKLLLPVLEQVLKQFEVLADKGYGDLGTQALFKYYQES</sequence>
<dbReference type="InterPro" id="IPR029154">
    <property type="entry name" value="HIBADH-like_NADP-bd"/>
</dbReference>
<feature type="active site" evidence="4">
    <location>
        <position position="167"/>
    </location>
</feature>
<evidence type="ECO:0000313" key="7">
    <source>
        <dbReference type="EMBL" id="KXB40076.1"/>
    </source>
</evidence>
<dbReference type="Pfam" id="PF14833">
    <property type="entry name" value="NAD_binding_11"/>
    <property type="match status" value="1"/>
</dbReference>
<name>A0A133YA39_9FIRM</name>
<dbReference type="SUPFAM" id="SSF51735">
    <property type="entry name" value="NAD(P)-binding Rossmann-fold domains"/>
    <property type="match status" value="1"/>
</dbReference>
<organism evidence="7 8">
    <name type="scientific">Amygdalobacter nucleatus</name>
    <dbReference type="NCBI Taxonomy" id="3029274"/>
    <lineage>
        <taxon>Bacteria</taxon>
        <taxon>Bacillati</taxon>
        <taxon>Bacillota</taxon>
        <taxon>Clostridia</taxon>
        <taxon>Eubacteriales</taxon>
        <taxon>Oscillospiraceae</taxon>
        <taxon>Amygdalobacter</taxon>
    </lineage>
</organism>
<evidence type="ECO:0000256" key="3">
    <source>
        <dbReference type="ARBA" id="ARBA00023027"/>
    </source>
</evidence>
<feature type="domain" description="6-phosphogluconate dehydrogenase NADP-binding" evidence="5">
    <location>
        <begin position="2"/>
        <end position="158"/>
    </location>
</feature>
<keyword evidence="8" id="KW-1185">Reference proteome</keyword>
<dbReference type="InterPro" id="IPR006115">
    <property type="entry name" value="6PGDH_NADP-bd"/>
</dbReference>
<dbReference type="AlphaFoldDB" id="A0A133YA39"/>
<dbReference type="EMBL" id="LSCV01000032">
    <property type="protein sequence ID" value="KXB40076.1"/>
    <property type="molecule type" value="Genomic_DNA"/>
</dbReference>
<dbReference type="GO" id="GO:0051287">
    <property type="term" value="F:NAD binding"/>
    <property type="evidence" value="ECO:0007669"/>
    <property type="project" value="InterPro"/>
</dbReference>
<dbReference type="InterPro" id="IPR015815">
    <property type="entry name" value="HIBADH-related"/>
</dbReference>
<dbReference type="InterPro" id="IPR036291">
    <property type="entry name" value="NAD(P)-bd_dom_sf"/>
</dbReference>
<accession>A0A133YA39</accession>
<dbReference type="Gene3D" id="1.10.1040.10">
    <property type="entry name" value="N-(1-d-carboxylethyl)-l-norvaline Dehydrogenase, domain 2"/>
    <property type="match status" value="1"/>
</dbReference>
<comment type="similarity">
    <text evidence="1">Belongs to the HIBADH-related family.</text>
</comment>
<feature type="domain" description="3-hydroxyisobutyrate dehydrogenase-like NAD-binding" evidence="6">
    <location>
        <begin position="161"/>
        <end position="281"/>
    </location>
</feature>
<dbReference type="Gene3D" id="3.40.50.720">
    <property type="entry name" value="NAD(P)-binding Rossmann-like Domain"/>
    <property type="match status" value="1"/>
</dbReference>
<evidence type="ECO:0000259" key="5">
    <source>
        <dbReference type="Pfam" id="PF03446"/>
    </source>
</evidence>
<evidence type="ECO:0000256" key="4">
    <source>
        <dbReference type="PIRSR" id="PIRSR000103-1"/>
    </source>
</evidence>
<reference evidence="8" key="1">
    <citation type="submission" date="2016-01" db="EMBL/GenBank/DDBJ databases">
        <authorList>
            <person name="Mitreva M."/>
            <person name="Pepin K.H."/>
            <person name="Mihindukulasuriya K.A."/>
            <person name="Fulton R."/>
            <person name="Fronick C."/>
            <person name="O'Laughlin M."/>
            <person name="Miner T."/>
            <person name="Herter B."/>
            <person name="Rosa B.A."/>
            <person name="Cordes M."/>
            <person name="Tomlinson C."/>
            <person name="Wollam A."/>
            <person name="Palsikar V.B."/>
            <person name="Mardis E.R."/>
            <person name="Wilson R.K."/>
        </authorList>
    </citation>
    <scope>NUCLEOTIDE SEQUENCE [LARGE SCALE GENOMIC DNA]</scope>
    <source>
        <strain evidence="8">KA00274</strain>
    </source>
</reference>
<evidence type="ECO:0000256" key="2">
    <source>
        <dbReference type="ARBA" id="ARBA00023002"/>
    </source>
</evidence>
<dbReference type="SUPFAM" id="SSF48179">
    <property type="entry name" value="6-phosphogluconate dehydrogenase C-terminal domain-like"/>
    <property type="match status" value="1"/>
</dbReference>
<comment type="caution">
    <text evidence="7">The sequence shown here is derived from an EMBL/GenBank/DDBJ whole genome shotgun (WGS) entry which is preliminary data.</text>
</comment>
<dbReference type="PANTHER" id="PTHR43060">
    <property type="entry name" value="3-HYDROXYISOBUTYRATE DEHYDROGENASE-LIKE 1, MITOCHONDRIAL-RELATED"/>
    <property type="match status" value="1"/>
</dbReference>
<dbReference type="GO" id="GO:0050661">
    <property type="term" value="F:NADP binding"/>
    <property type="evidence" value="ECO:0007669"/>
    <property type="project" value="InterPro"/>
</dbReference>
<dbReference type="PATRIC" id="fig|1497955.3.peg.1022"/>
<keyword evidence="3" id="KW-0520">NAD</keyword>
<dbReference type="Pfam" id="PF03446">
    <property type="entry name" value="NAD_binding_2"/>
    <property type="match status" value="1"/>
</dbReference>
<evidence type="ECO:0000259" key="6">
    <source>
        <dbReference type="Pfam" id="PF14833"/>
    </source>
</evidence>
<evidence type="ECO:0000256" key="1">
    <source>
        <dbReference type="ARBA" id="ARBA00009080"/>
    </source>
</evidence>
<dbReference type="STRING" id="1497955.HMPREF1872_01052"/>
<dbReference type="RefSeq" id="WP_066714487.1">
    <property type="nucleotide sequence ID" value="NZ_JARFNM010000001.1"/>
</dbReference>
<proteinExistence type="inferred from homology"/>
<dbReference type="Proteomes" id="UP000070080">
    <property type="component" value="Unassembled WGS sequence"/>
</dbReference>
<dbReference type="PIRSF" id="PIRSF000103">
    <property type="entry name" value="HIBADH"/>
    <property type="match status" value="1"/>
</dbReference>
<keyword evidence="2" id="KW-0560">Oxidoreductase</keyword>
<evidence type="ECO:0000313" key="8">
    <source>
        <dbReference type="Proteomes" id="UP000070080"/>
    </source>
</evidence>
<dbReference type="OrthoDB" id="9786703at2"/>
<dbReference type="InterPro" id="IPR008927">
    <property type="entry name" value="6-PGluconate_DH-like_C_sf"/>
</dbReference>
<dbReference type="InterPro" id="IPR013328">
    <property type="entry name" value="6PGD_dom2"/>
</dbReference>
<dbReference type="GO" id="GO:0016491">
    <property type="term" value="F:oxidoreductase activity"/>
    <property type="evidence" value="ECO:0007669"/>
    <property type="project" value="UniProtKB-KW"/>
</dbReference>
<protein>
    <submittedName>
        <fullName evidence="7">Phosphogluconate dehydrogenase, NAD binding domain protein</fullName>
    </submittedName>
</protein>
<gene>
    <name evidence="7" type="ORF">HMPREF1872_01052</name>
</gene>
<dbReference type="PANTHER" id="PTHR43060:SF15">
    <property type="entry name" value="3-HYDROXYISOBUTYRATE DEHYDROGENASE-LIKE 1, MITOCHONDRIAL-RELATED"/>
    <property type="match status" value="1"/>
</dbReference>